<gene>
    <name evidence="1" type="ORF">Lalb_Chr25g0280991</name>
</gene>
<dbReference type="AlphaFoldDB" id="A0A6A4NDJ2"/>
<dbReference type="EMBL" id="WOCE01000025">
    <property type="protein sequence ID" value="KAE9584707.1"/>
    <property type="molecule type" value="Genomic_DNA"/>
</dbReference>
<keyword evidence="2" id="KW-1185">Reference proteome</keyword>
<dbReference type="InterPro" id="IPR012340">
    <property type="entry name" value="NA-bd_OB-fold"/>
</dbReference>
<dbReference type="PANTHER" id="PTHR47165">
    <property type="entry name" value="OS03G0429900 PROTEIN"/>
    <property type="match status" value="1"/>
</dbReference>
<accession>A0A6A4NDJ2</accession>
<dbReference type="Gene3D" id="2.40.50.140">
    <property type="entry name" value="Nucleic acid-binding proteins"/>
    <property type="match status" value="2"/>
</dbReference>
<evidence type="ECO:0000313" key="1">
    <source>
        <dbReference type="EMBL" id="KAE9584707.1"/>
    </source>
</evidence>
<dbReference type="OrthoDB" id="1436396at2759"/>
<evidence type="ECO:0000313" key="2">
    <source>
        <dbReference type="Proteomes" id="UP000447434"/>
    </source>
</evidence>
<proteinExistence type="predicted"/>
<organism evidence="1 2">
    <name type="scientific">Lupinus albus</name>
    <name type="common">White lupine</name>
    <name type="synonym">Lupinus termis</name>
    <dbReference type="NCBI Taxonomy" id="3870"/>
    <lineage>
        <taxon>Eukaryota</taxon>
        <taxon>Viridiplantae</taxon>
        <taxon>Streptophyta</taxon>
        <taxon>Embryophyta</taxon>
        <taxon>Tracheophyta</taxon>
        <taxon>Spermatophyta</taxon>
        <taxon>Magnoliopsida</taxon>
        <taxon>eudicotyledons</taxon>
        <taxon>Gunneridae</taxon>
        <taxon>Pentapetalae</taxon>
        <taxon>rosids</taxon>
        <taxon>fabids</taxon>
        <taxon>Fabales</taxon>
        <taxon>Fabaceae</taxon>
        <taxon>Papilionoideae</taxon>
        <taxon>50 kb inversion clade</taxon>
        <taxon>genistoids sensu lato</taxon>
        <taxon>core genistoids</taxon>
        <taxon>Genisteae</taxon>
        <taxon>Lupinus</taxon>
    </lineage>
</organism>
<dbReference type="SUPFAM" id="SSF50249">
    <property type="entry name" value="Nucleic acid-binding proteins"/>
    <property type="match status" value="2"/>
</dbReference>
<dbReference type="CDD" id="cd04481">
    <property type="entry name" value="RPA1_DBD_B_like"/>
    <property type="match status" value="1"/>
</dbReference>
<protein>
    <submittedName>
        <fullName evidence="1">Putative nucleic acid-binding protein</fullName>
    </submittedName>
</protein>
<name>A0A6A4NDJ2_LUPAL</name>
<dbReference type="Proteomes" id="UP000447434">
    <property type="component" value="Chromosome 25"/>
</dbReference>
<dbReference type="PANTHER" id="PTHR47165:SF4">
    <property type="entry name" value="OS03G0429900 PROTEIN"/>
    <property type="match status" value="1"/>
</dbReference>
<comment type="caution">
    <text evidence="1">The sequence shown here is derived from an EMBL/GenBank/DDBJ whole genome shotgun (WGS) entry which is preliminary data.</text>
</comment>
<reference evidence="2" key="1">
    <citation type="journal article" date="2020" name="Nat. Commun.">
        <title>Genome sequence of the cluster root forming white lupin.</title>
        <authorList>
            <person name="Hufnagel B."/>
            <person name="Marques A."/>
            <person name="Soriano A."/>
            <person name="Marques L."/>
            <person name="Divol F."/>
            <person name="Doumas P."/>
            <person name="Sallet E."/>
            <person name="Mancinotti D."/>
            <person name="Carrere S."/>
            <person name="Marande W."/>
            <person name="Arribat S."/>
            <person name="Keller J."/>
            <person name="Huneau C."/>
            <person name="Blein T."/>
            <person name="Aime D."/>
            <person name="Laguerre M."/>
            <person name="Taylor J."/>
            <person name="Schubert V."/>
            <person name="Nelson M."/>
            <person name="Geu-Flores F."/>
            <person name="Crespi M."/>
            <person name="Gallardo-Guerrero K."/>
            <person name="Delaux P.-M."/>
            <person name="Salse J."/>
            <person name="Berges H."/>
            <person name="Guyot R."/>
            <person name="Gouzy J."/>
            <person name="Peret B."/>
        </authorList>
    </citation>
    <scope>NUCLEOTIDE SEQUENCE [LARGE SCALE GENOMIC DNA]</scope>
    <source>
        <strain evidence="2">cv. Amiga</strain>
    </source>
</reference>
<sequence length="349" mass="40095">MHNFNVLRNDLQFKACDHVYRMQFTASTTLKQREFPDTPELEYDFKKFSDIISGNFRSDLLIDVIGVFDKLIFSQTQSNLKKVIFNMKDFCGDVISCTLWEAHAIKFLNFCNNQPSLQPLVILLTNARVKEGQDNYLPTVSNSWSGSKLLIDEEITNFQKYKDKFVSFALSVKSINEISSLTSSKDMTCVTFGTTTMFVVGRLGWYYDGCAKCTKKADVKDGPFTCKCGHFNQISIPRYKLEIKVNHEHSCGRFVFWDRQCNDLIGISACEHKNQMLAEGEDDPNAFPLVLDELLARTLVLRVKVQLSYNQSFVIRLYEDPKLIKKVLDQIGVFEVRRYGVLLHCTLVN</sequence>